<evidence type="ECO:0000259" key="5">
    <source>
        <dbReference type="PROSITE" id="PS50893"/>
    </source>
</evidence>
<dbReference type="CDD" id="cd03216">
    <property type="entry name" value="ABC_Carb_Monos_I"/>
    <property type="match status" value="1"/>
</dbReference>
<keyword evidence="4 6" id="KW-0067">ATP-binding</keyword>
<evidence type="ECO:0000256" key="2">
    <source>
        <dbReference type="ARBA" id="ARBA00022737"/>
    </source>
</evidence>
<dbReference type="GO" id="GO:0005524">
    <property type="term" value="F:ATP binding"/>
    <property type="evidence" value="ECO:0007669"/>
    <property type="project" value="UniProtKB-KW"/>
</dbReference>
<protein>
    <submittedName>
        <fullName evidence="6">Sugar ABC transporter ATP-binding protein</fullName>
    </submittedName>
</protein>
<feature type="domain" description="ABC transporter" evidence="5">
    <location>
        <begin position="235"/>
        <end position="488"/>
    </location>
</feature>
<keyword evidence="1" id="KW-0813">Transport</keyword>
<dbReference type="InterPro" id="IPR017871">
    <property type="entry name" value="ABC_transporter-like_CS"/>
</dbReference>
<reference evidence="7" key="1">
    <citation type="journal article" date="2019" name="Int. J. Syst. Evol. Microbiol.">
        <title>The Global Catalogue of Microorganisms (GCM) 10K type strain sequencing project: providing services to taxonomists for standard genome sequencing and annotation.</title>
        <authorList>
            <consortium name="The Broad Institute Genomics Platform"/>
            <consortium name="The Broad Institute Genome Sequencing Center for Infectious Disease"/>
            <person name="Wu L."/>
            <person name="Ma J."/>
        </authorList>
    </citation>
    <scope>NUCLEOTIDE SEQUENCE [LARGE SCALE GENOMIC DNA]</scope>
    <source>
        <strain evidence="7">CCUG 59778</strain>
    </source>
</reference>
<proteinExistence type="predicted"/>
<dbReference type="InterPro" id="IPR050107">
    <property type="entry name" value="ABC_carbohydrate_import_ATPase"/>
</dbReference>
<dbReference type="InterPro" id="IPR027417">
    <property type="entry name" value="P-loop_NTPase"/>
</dbReference>
<dbReference type="EMBL" id="JBHSKF010000002">
    <property type="protein sequence ID" value="MFC5286439.1"/>
    <property type="molecule type" value="Genomic_DNA"/>
</dbReference>
<evidence type="ECO:0000256" key="3">
    <source>
        <dbReference type="ARBA" id="ARBA00022741"/>
    </source>
</evidence>
<dbReference type="PANTHER" id="PTHR43790:SF9">
    <property type="entry name" value="GALACTOFURANOSE TRANSPORTER ATP-BINDING PROTEIN YTFR"/>
    <property type="match status" value="1"/>
</dbReference>
<gene>
    <name evidence="6" type="ORF">ACFPM7_05195</name>
</gene>
<sequence>MAATDVLAATGLTKRFAGVRALEDADIVLRRGRVHALMGENGAGKSTLIKLLSGVHEPDSGVLDRRGARISTVYQEVNLVPTLSVAANLFLGREPRRRGLVDFAAMRRQAAEVLGGLGIDADPRAPLTDFGLGVRQLVAIARAVTTEADVVIMDEPTSALEPREVGTLLDLVRDLAARGVAVLFVSHRLHEVYQVCDDVTVLRDGRVVHTGPLAALERARLVATMLGRELAEARSHVADTDHAAEPGPAALRARGLRSGAAVAGVDIEVGAGEIVGLGGLLGSGRTETVQALAGLRGLDAGVVEAADRPVRAGSPKASIGAGIVLVPEDRKADGIIPHLSVRDNIVLAVLSRVSRFGVLSKARQDAVVRGFMERLSIKASSPNQPVGELSGGNQQKVMLARWLAMSPRVLLLDEPTRGIDVGVKAQVLSLVDELAANGLGIVLVSSDLEELVEGADRVVVLRDGWSVAELRGADVTADGVLAAIADAGERGR</sequence>
<dbReference type="Pfam" id="PF00005">
    <property type="entry name" value="ABC_tran"/>
    <property type="match status" value="2"/>
</dbReference>
<dbReference type="RefSeq" id="WP_378244367.1">
    <property type="nucleotide sequence ID" value="NZ_JBHSKF010000002.1"/>
</dbReference>
<dbReference type="CDD" id="cd03215">
    <property type="entry name" value="ABC_Carb_Monos_II"/>
    <property type="match status" value="1"/>
</dbReference>
<dbReference type="InterPro" id="IPR003439">
    <property type="entry name" value="ABC_transporter-like_ATP-bd"/>
</dbReference>
<dbReference type="SUPFAM" id="SSF52540">
    <property type="entry name" value="P-loop containing nucleoside triphosphate hydrolases"/>
    <property type="match status" value="2"/>
</dbReference>
<dbReference type="PANTHER" id="PTHR43790">
    <property type="entry name" value="CARBOHYDRATE TRANSPORT ATP-BINDING PROTEIN MG119-RELATED"/>
    <property type="match status" value="1"/>
</dbReference>
<evidence type="ECO:0000313" key="7">
    <source>
        <dbReference type="Proteomes" id="UP001596157"/>
    </source>
</evidence>
<dbReference type="Proteomes" id="UP001596157">
    <property type="component" value="Unassembled WGS sequence"/>
</dbReference>
<dbReference type="Gene3D" id="3.40.50.300">
    <property type="entry name" value="P-loop containing nucleotide triphosphate hydrolases"/>
    <property type="match status" value="2"/>
</dbReference>
<dbReference type="PROSITE" id="PS50893">
    <property type="entry name" value="ABC_TRANSPORTER_2"/>
    <property type="match status" value="2"/>
</dbReference>
<keyword evidence="3" id="KW-0547">Nucleotide-binding</keyword>
<evidence type="ECO:0000313" key="6">
    <source>
        <dbReference type="EMBL" id="MFC5286439.1"/>
    </source>
</evidence>
<comment type="caution">
    <text evidence="6">The sequence shown here is derived from an EMBL/GenBank/DDBJ whole genome shotgun (WGS) entry which is preliminary data.</text>
</comment>
<accession>A0ABW0EKK1</accession>
<feature type="domain" description="ABC transporter" evidence="5">
    <location>
        <begin position="7"/>
        <end position="229"/>
    </location>
</feature>
<dbReference type="InterPro" id="IPR003593">
    <property type="entry name" value="AAA+_ATPase"/>
</dbReference>
<keyword evidence="7" id="KW-1185">Reference proteome</keyword>
<dbReference type="SMART" id="SM00382">
    <property type="entry name" value="AAA"/>
    <property type="match status" value="2"/>
</dbReference>
<evidence type="ECO:0000256" key="4">
    <source>
        <dbReference type="ARBA" id="ARBA00022840"/>
    </source>
</evidence>
<dbReference type="PROSITE" id="PS00211">
    <property type="entry name" value="ABC_TRANSPORTER_1"/>
    <property type="match status" value="1"/>
</dbReference>
<evidence type="ECO:0000256" key="1">
    <source>
        <dbReference type="ARBA" id="ARBA00022448"/>
    </source>
</evidence>
<keyword evidence="2" id="KW-0677">Repeat</keyword>
<organism evidence="6 7">
    <name type="scientific">Actinokineospora guangxiensis</name>
    <dbReference type="NCBI Taxonomy" id="1490288"/>
    <lineage>
        <taxon>Bacteria</taxon>
        <taxon>Bacillati</taxon>
        <taxon>Actinomycetota</taxon>
        <taxon>Actinomycetes</taxon>
        <taxon>Pseudonocardiales</taxon>
        <taxon>Pseudonocardiaceae</taxon>
        <taxon>Actinokineospora</taxon>
    </lineage>
</organism>
<name>A0ABW0EKK1_9PSEU</name>